<keyword evidence="1" id="KW-0812">Transmembrane</keyword>
<sequence length="423" mass="49231">MSAIRNRLTLFSGNLPKVVNEENKWIFTDALDDRLLRQFLAQYQSLDLEYRAHCAKLARDLLSGEQEKIKEGLEDALILADLLERIYRDYLNVPREANRFLKDKQFYRQILSAQIKFQDDAPKKKDWGVSSSIRNITSDFNPLRLLSIRIRRVLLLITPLVHETSAYRQWFKEMDRFAGPVLSYFAWMFFVPRLANNLIMTAKHLIPGPWMGREEYDLGLAYRFWLQLQRRWFELGNDTAWLSANMINCFVMVGALAPYALYVSLALQAFDVIFACLRAAVDINRMHKLQKQYEALYNQEHLLENEKKDIRAHQKFLKERMAFEYKRHCLRISNTVIIFLALSLALPFIAVHPVIPLIGAIITVVTALALLAAEQALEQKKPVDSVTHIQVESSLQFGLFRPQPPVNQENEHRADHHSSFENV</sequence>
<dbReference type="OrthoDB" id="5646800at2"/>
<keyword evidence="3" id="KW-1185">Reference proteome</keyword>
<evidence type="ECO:0000313" key="2">
    <source>
        <dbReference type="EMBL" id="KTD20150.1"/>
    </source>
</evidence>
<proteinExistence type="predicted"/>
<feature type="transmembrane region" description="Helical" evidence="1">
    <location>
        <begin position="355"/>
        <end position="373"/>
    </location>
</feature>
<dbReference type="Proteomes" id="UP000054997">
    <property type="component" value="Unassembled WGS sequence"/>
</dbReference>
<feature type="transmembrane region" description="Helical" evidence="1">
    <location>
        <begin position="329"/>
        <end position="349"/>
    </location>
</feature>
<evidence type="ECO:0000313" key="3">
    <source>
        <dbReference type="Proteomes" id="UP000054997"/>
    </source>
</evidence>
<dbReference type="RefSeq" id="WP_131754655.1">
    <property type="nucleotide sequence ID" value="NZ_CAAAHZ010000009.1"/>
</dbReference>
<dbReference type="PATRIC" id="fig|45068.5.peg.1924"/>
<reference evidence="2 3" key="1">
    <citation type="submission" date="2015-11" db="EMBL/GenBank/DDBJ databases">
        <title>Genomic analysis of 38 Legionella species identifies large and diverse effector repertoires.</title>
        <authorList>
            <person name="Burstein D."/>
            <person name="Amaro F."/>
            <person name="Zusman T."/>
            <person name="Lifshitz Z."/>
            <person name="Cohen O."/>
            <person name="Gilbert J.A."/>
            <person name="Pupko T."/>
            <person name="Shuman H.A."/>
            <person name="Segal G."/>
        </authorList>
    </citation>
    <scope>NUCLEOTIDE SEQUENCE [LARGE SCALE GENOMIC DNA]</scope>
    <source>
        <strain evidence="2 3">ATCC 49505</strain>
    </source>
</reference>
<accession>A0A0W0VJY2</accession>
<dbReference type="AlphaFoldDB" id="A0A0W0VJY2"/>
<feature type="transmembrane region" description="Helical" evidence="1">
    <location>
        <begin position="259"/>
        <end position="281"/>
    </location>
</feature>
<dbReference type="STRING" id="45068.Llon_1771"/>
<dbReference type="EMBL" id="LNYK01000030">
    <property type="protein sequence ID" value="KTD20150.1"/>
    <property type="molecule type" value="Genomic_DNA"/>
</dbReference>
<protein>
    <recommendedName>
        <fullName evidence="4">Coiled-coil protein</fullName>
    </recommendedName>
</protein>
<gene>
    <name evidence="2" type="ORF">Llon_1771</name>
</gene>
<evidence type="ECO:0000256" key="1">
    <source>
        <dbReference type="SAM" id="Phobius"/>
    </source>
</evidence>
<evidence type="ECO:0008006" key="4">
    <source>
        <dbReference type="Google" id="ProtNLM"/>
    </source>
</evidence>
<keyword evidence="1" id="KW-0472">Membrane</keyword>
<comment type="caution">
    <text evidence="2">The sequence shown here is derived from an EMBL/GenBank/DDBJ whole genome shotgun (WGS) entry which is preliminary data.</text>
</comment>
<name>A0A0W0VJY2_9GAMM</name>
<organism evidence="2 3">
    <name type="scientific">Legionella londiniensis</name>
    <dbReference type="NCBI Taxonomy" id="45068"/>
    <lineage>
        <taxon>Bacteria</taxon>
        <taxon>Pseudomonadati</taxon>
        <taxon>Pseudomonadota</taxon>
        <taxon>Gammaproteobacteria</taxon>
        <taxon>Legionellales</taxon>
        <taxon>Legionellaceae</taxon>
        <taxon>Legionella</taxon>
    </lineage>
</organism>
<keyword evidence="1" id="KW-1133">Transmembrane helix</keyword>